<feature type="chain" id="PRO_5024315216" evidence="1">
    <location>
        <begin position="24"/>
        <end position="161"/>
    </location>
</feature>
<comment type="caution">
    <text evidence="2">The sequence shown here is derived from an EMBL/GenBank/DDBJ whole genome shotgun (WGS) entry which is preliminary data.</text>
</comment>
<dbReference type="Proteomes" id="UP000326789">
    <property type="component" value="Unassembled WGS sequence"/>
</dbReference>
<keyword evidence="1" id="KW-0732">Signal</keyword>
<dbReference type="EMBL" id="VWSE01000010">
    <property type="protein sequence ID" value="KAB0285420.1"/>
    <property type="molecule type" value="Genomic_DNA"/>
</dbReference>
<dbReference type="RefSeq" id="WP_150873121.1">
    <property type="nucleotide sequence ID" value="NZ_VWSE01000010.1"/>
</dbReference>
<sequence length="161" mass="18774">MMLSINKYVIAAALSLITMSAHANTAPSCNNEQVCKFGMAAEDAFFEGWATGDWDMFRDMLKKDDLIFQFPDGPFKGRALGKEGYNNINLWIDHHIEMKNRIHESVRNQRFGIDDWYYFADEAKGHFYGKDYVGSHMIGFRFENDKIVEYREYVGDLTDWK</sequence>
<organism evidence="2 3">
    <name type="scientific">Vibrio fortis</name>
    <dbReference type="NCBI Taxonomy" id="212667"/>
    <lineage>
        <taxon>Bacteria</taxon>
        <taxon>Pseudomonadati</taxon>
        <taxon>Pseudomonadota</taxon>
        <taxon>Gammaproteobacteria</taxon>
        <taxon>Vibrionales</taxon>
        <taxon>Vibrionaceae</taxon>
        <taxon>Vibrio</taxon>
    </lineage>
</organism>
<evidence type="ECO:0000313" key="2">
    <source>
        <dbReference type="EMBL" id="KAB0285420.1"/>
    </source>
</evidence>
<protein>
    <submittedName>
        <fullName evidence="2">Nuclear transport factor 2 family protein</fullName>
    </submittedName>
</protein>
<gene>
    <name evidence="2" type="ORF">F2P58_23170</name>
</gene>
<name>A0A5N3QU40_9VIBR</name>
<evidence type="ECO:0000313" key="3">
    <source>
        <dbReference type="Proteomes" id="UP000326789"/>
    </source>
</evidence>
<reference evidence="2 3" key="1">
    <citation type="submission" date="2019-09" db="EMBL/GenBank/DDBJ databases">
        <title>Whole genome sequence of Vibrio fortis.</title>
        <authorList>
            <person name="Das S.K."/>
        </authorList>
    </citation>
    <scope>NUCLEOTIDE SEQUENCE [LARGE SCALE GENOMIC DNA]</scope>
    <source>
        <strain evidence="2 3">AN60</strain>
    </source>
</reference>
<dbReference type="InterPro" id="IPR032710">
    <property type="entry name" value="NTF2-like_dom_sf"/>
</dbReference>
<dbReference type="AlphaFoldDB" id="A0A5N3QU40"/>
<evidence type="ECO:0000256" key="1">
    <source>
        <dbReference type="SAM" id="SignalP"/>
    </source>
</evidence>
<feature type="signal peptide" evidence="1">
    <location>
        <begin position="1"/>
        <end position="23"/>
    </location>
</feature>
<dbReference type="Gene3D" id="3.10.450.50">
    <property type="match status" value="1"/>
</dbReference>
<dbReference type="SUPFAM" id="SSF54427">
    <property type="entry name" value="NTF2-like"/>
    <property type="match status" value="1"/>
</dbReference>
<proteinExistence type="predicted"/>
<accession>A0A5N3QU40</accession>